<protein>
    <submittedName>
        <fullName evidence="3">Uncharacterized protein</fullName>
    </submittedName>
</protein>
<feature type="signal peptide" evidence="2">
    <location>
        <begin position="1"/>
        <end position="17"/>
    </location>
</feature>
<reference evidence="3" key="1">
    <citation type="submission" date="2020-07" db="EMBL/GenBank/DDBJ databases">
        <title>Genome sequence and genetic diversity analysis of an under-domesticated orphan crop, white fonio (Digitaria exilis).</title>
        <authorList>
            <person name="Bennetzen J.L."/>
            <person name="Chen S."/>
            <person name="Ma X."/>
            <person name="Wang X."/>
            <person name="Yssel A.E.J."/>
            <person name="Chaluvadi S.R."/>
            <person name="Johnson M."/>
            <person name="Gangashetty P."/>
            <person name="Hamidou F."/>
            <person name="Sanogo M.D."/>
            <person name="Zwaenepoel A."/>
            <person name="Wallace J."/>
            <person name="Van De Peer Y."/>
            <person name="Van Deynze A."/>
        </authorList>
    </citation>
    <scope>NUCLEOTIDE SEQUENCE</scope>
    <source>
        <tissue evidence="3">Leaves</tissue>
    </source>
</reference>
<dbReference type="EMBL" id="JACEFO010000708">
    <property type="protein sequence ID" value="KAF8760474.1"/>
    <property type="molecule type" value="Genomic_DNA"/>
</dbReference>
<evidence type="ECO:0000313" key="4">
    <source>
        <dbReference type="Proteomes" id="UP000636709"/>
    </source>
</evidence>
<sequence>MAVFFLVCAVLAMTAESTRMGQRGELPVAGDDAGGGDSGNVRYWGQPQGFLGRRPRLASFTRRDGVAVSGENGGSKREVPSGPDPIHHGGEAPSSAAPTMP</sequence>
<dbReference type="Proteomes" id="UP000636709">
    <property type="component" value="Unassembled WGS sequence"/>
</dbReference>
<keyword evidence="2" id="KW-0732">Signal</keyword>
<keyword evidence="4" id="KW-1185">Reference proteome</keyword>
<name>A0A835FIN4_9POAL</name>
<gene>
    <name evidence="3" type="ORF">HU200_010096</name>
</gene>
<feature type="compositionally biased region" description="Basic and acidic residues" evidence="1">
    <location>
        <begin position="74"/>
        <end position="90"/>
    </location>
</feature>
<organism evidence="3 4">
    <name type="scientific">Digitaria exilis</name>
    <dbReference type="NCBI Taxonomy" id="1010633"/>
    <lineage>
        <taxon>Eukaryota</taxon>
        <taxon>Viridiplantae</taxon>
        <taxon>Streptophyta</taxon>
        <taxon>Embryophyta</taxon>
        <taxon>Tracheophyta</taxon>
        <taxon>Spermatophyta</taxon>
        <taxon>Magnoliopsida</taxon>
        <taxon>Liliopsida</taxon>
        <taxon>Poales</taxon>
        <taxon>Poaceae</taxon>
        <taxon>PACMAD clade</taxon>
        <taxon>Panicoideae</taxon>
        <taxon>Panicodae</taxon>
        <taxon>Paniceae</taxon>
        <taxon>Anthephorinae</taxon>
        <taxon>Digitaria</taxon>
    </lineage>
</organism>
<comment type="caution">
    <text evidence="3">The sequence shown here is derived from an EMBL/GenBank/DDBJ whole genome shotgun (WGS) entry which is preliminary data.</text>
</comment>
<accession>A0A835FIN4</accession>
<dbReference type="OrthoDB" id="662284at2759"/>
<feature type="chain" id="PRO_5032426851" evidence="2">
    <location>
        <begin position="18"/>
        <end position="101"/>
    </location>
</feature>
<proteinExistence type="predicted"/>
<evidence type="ECO:0000256" key="1">
    <source>
        <dbReference type="SAM" id="MobiDB-lite"/>
    </source>
</evidence>
<feature type="region of interest" description="Disordered" evidence="1">
    <location>
        <begin position="64"/>
        <end position="101"/>
    </location>
</feature>
<evidence type="ECO:0000313" key="3">
    <source>
        <dbReference type="EMBL" id="KAF8760474.1"/>
    </source>
</evidence>
<evidence type="ECO:0000256" key="2">
    <source>
        <dbReference type="SAM" id="SignalP"/>
    </source>
</evidence>
<dbReference type="AlphaFoldDB" id="A0A835FIN4"/>